<evidence type="ECO:0000256" key="1">
    <source>
        <dbReference type="ARBA" id="ARBA00001974"/>
    </source>
</evidence>
<gene>
    <name evidence="10" type="ORF">DL796_03235</name>
</gene>
<dbReference type="Gene3D" id="3.50.50.60">
    <property type="entry name" value="FAD/NAD(P)-binding domain"/>
    <property type="match status" value="2"/>
</dbReference>
<keyword evidence="10" id="KW-0830">Ubiquinone</keyword>
<keyword evidence="7" id="KW-0503">Monooxygenase</keyword>
<dbReference type="SUPFAM" id="SSF51905">
    <property type="entry name" value="FAD/NAD(P)-binding domain"/>
    <property type="match status" value="1"/>
</dbReference>
<comment type="cofactor">
    <cofactor evidence="1">
        <name>FAD</name>
        <dbReference type="ChEBI" id="CHEBI:57692"/>
    </cofactor>
</comment>
<dbReference type="AlphaFoldDB" id="A0A318D4D3"/>
<keyword evidence="4" id="KW-0285">Flavoprotein</keyword>
<evidence type="ECO:0000256" key="6">
    <source>
        <dbReference type="ARBA" id="ARBA00023002"/>
    </source>
</evidence>
<keyword evidence="11" id="KW-1185">Reference proteome</keyword>
<dbReference type="GO" id="GO:0019168">
    <property type="term" value="F:2-polyprenylphenol 6-hydroxylase activity"/>
    <property type="evidence" value="ECO:0007669"/>
    <property type="project" value="TreeGrafter"/>
</dbReference>
<name>A0A318D4D3_9GAMM</name>
<dbReference type="Pfam" id="PF01494">
    <property type="entry name" value="FAD_binding_3"/>
    <property type="match status" value="1"/>
</dbReference>
<evidence type="ECO:0000256" key="7">
    <source>
        <dbReference type="ARBA" id="ARBA00023033"/>
    </source>
</evidence>
<feature type="domain" description="FAD-binding" evidence="9">
    <location>
        <begin position="12"/>
        <end position="334"/>
    </location>
</feature>
<evidence type="ECO:0000259" key="9">
    <source>
        <dbReference type="Pfam" id="PF01494"/>
    </source>
</evidence>
<comment type="caution">
    <text evidence="10">The sequence shown here is derived from an EMBL/GenBank/DDBJ whole genome shotgun (WGS) entry which is preliminary data.</text>
</comment>
<dbReference type="PRINTS" id="PR00420">
    <property type="entry name" value="RNGMNOXGNASE"/>
</dbReference>
<evidence type="ECO:0000256" key="3">
    <source>
        <dbReference type="ARBA" id="ARBA00005349"/>
    </source>
</evidence>
<dbReference type="PANTHER" id="PTHR43876:SF7">
    <property type="entry name" value="UBIQUINONE BIOSYNTHESIS MONOOXYGENASE COQ6, MITOCHONDRIAL"/>
    <property type="match status" value="1"/>
</dbReference>
<dbReference type="GO" id="GO:0071949">
    <property type="term" value="F:FAD binding"/>
    <property type="evidence" value="ECO:0007669"/>
    <property type="project" value="InterPro"/>
</dbReference>
<dbReference type="InterPro" id="IPR051205">
    <property type="entry name" value="UbiH/COQ6_monooxygenase"/>
</dbReference>
<dbReference type="PROSITE" id="PS01304">
    <property type="entry name" value="UBIH"/>
    <property type="match status" value="1"/>
</dbReference>
<evidence type="ECO:0000256" key="8">
    <source>
        <dbReference type="ARBA" id="ARBA00065734"/>
    </source>
</evidence>
<dbReference type="UniPathway" id="UPA00232"/>
<keyword evidence="6" id="KW-0560">Oxidoreductase</keyword>
<dbReference type="FunFam" id="3.50.50.60:FF:000021">
    <property type="entry name" value="Ubiquinone biosynthesis monooxygenase COQ6"/>
    <property type="match status" value="1"/>
</dbReference>
<protein>
    <submittedName>
        <fullName evidence="10">Ubiquinone biosynthesis protein</fullName>
    </submittedName>
</protein>
<organism evidence="10 11">
    <name type="scientific">Kangiella spongicola</name>
    <dbReference type="NCBI Taxonomy" id="796379"/>
    <lineage>
        <taxon>Bacteria</taxon>
        <taxon>Pseudomonadati</taxon>
        <taxon>Pseudomonadota</taxon>
        <taxon>Gammaproteobacteria</taxon>
        <taxon>Kangiellales</taxon>
        <taxon>Kangiellaceae</taxon>
        <taxon>Kangiella</taxon>
    </lineage>
</organism>
<evidence type="ECO:0000256" key="4">
    <source>
        <dbReference type="ARBA" id="ARBA00022630"/>
    </source>
</evidence>
<keyword evidence="5" id="KW-0274">FAD</keyword>
<dbReference type="InterPro" id="IPR018168">
    <property type="entry name" value="Ubi_Hdrlase_CS"/>
</dbReference>
<evidence type="ECO:0000313" key="10">
    <source>
        <dbReference type="EMBL" id="PXF64166.1"/>
    </source>
</evidence>
<comment type="similarity">
    <text evidence="3">Belongs to the UbiH/COQ6 family.</text>
</comment>
<accession>A0A318D4D3</accession>
<dbReference type="EMBL" id="QICH01000001">
    <property type="protein sequence ID" value="PXF64166.1"/>
    <property type="molecule type" value="Genomic_DNA"/>
</dbReference>
<evidence type="ECO:0000256" key="5">
    <source>
        <dbReference type="ARBA" id="ARBA00022827"/>
    </source>
</evidence>
<sequence length="402" mass="44603">MPASNNSTVNVDYEVIIVGGGMVGLSLAGLLLEQNIKVAVIDPKAVESDWPEDSIGQRVSAITRASERLFKQINAWDFIGQHEKAPYQRMFVWDGESSRGKIEFDASLIAQQNLGHIVENRVLRRSLFQAIERERQLGWLCPERCVSVDYQQDYAKLELESGRQVTARLLVAADGAFSWLRKASGVGQEQKPYGHKAIVCAVKTEKPHQQTAWQRFDHHGPLAFLPLADAHYCSIVWSVDEDYADELLALGHEAFAARLSQAFESTLGEVSLATKPVAFPLIERSAETMVAHRLALIGDAAHTIHPLAGQGVNLGFSDAVELATAIKNSLQKGADIGLQRCLRPFERARKSEIKAMQLAMQGFKRLFEQEVPLIQMARSYGLALTDKHPLLKQKLIQKAMGL</sequence>
<dbReference type="NCBIfam" id="TIGR01988">
    <property type="entry name" value="Ubi-OHases"/>
    <property type="match status" value="1"/>
</dbReference>
<dbReference type="InterPro" id="IPR002938">
    <property type="entry name" value="FAD-bd"/>
</dbReference>
<dbReference type="InterPro" id="IPR036188">
    <property type="entry name" value="FAD/NAD-bd_sf"/>
</dbReference>
<dbReference type="InterPro" id="IPR010971">
    <property type="entry name" value="UbiH/COQ6"/>
</dbReference>
<dbReference type="GO" id="GO:0110142">
    <property type="term" value="C:ubiquinone biosynthesis complex"/>
    <property type="evidence" value="ECO:0007669"/>
    <property type="project" value="UniProtKB-ARBA"/>
</dbReference>
<dbReference type="RefSeq" id="WP_110199917.1">
    <property type="nucleotide sequence ID" value="NZ_QICH01000001.1"/>
</dbReference>
<comment type="subunit">
    <text evidence="8">Component of the Ubi complex metabolon, which regroups five ubiquinone biosynthesis proteins (UbiE, UbiF, UbiG, UbiH and UbiI) and two accessory factors (UbiK and the lipid-binding protein UbiJ).</text>
</comment>
<comment type="pathway">
    <text evidence="2">Cofactor biosynthesis; ubiquinone biosynthesis.</text>
</comment>
<evidence type="ECO:0000313" key="11">
    <source>
        <dbReference type="Proteomes" id="UP000247689"/>
    </source>
</evidence>
<proteinExistence type="inferred from homology"/>
<dbReference type="Proteomes" id="UP000247689">
    <property type="component" value="Unassembled WGS sequence"/>
</dbReference>
<dbReference type="GO" id="GO:0006744">
    <property type="term" value="P:ubiquinone biosynthetic process"/>
    <property type="evidence" value="ECO:0007669"/>
    <property type="project" value="UniProtKB-UniPathway"/>
</dbReference>
<dbReference type="PANTHER" id="PTHR43876">
    <property type="entry name" value="UBIQUINONE BIOSYNTHESIS MONOOXYGENASE COQ6, MITOCHONDRIAL"/>
    <property type="match status" value="1"/>
</dbReference>
<reference evidence="10 11" key="1">
    <citation type="submission" date="2018-05" db="EMBL/GenBank/DDBJ databases">
        <title>Kangiella spongicola genome sequence.</title>
        <authorList>
            <person name="Maclea K.S."/>
            <person name="Goen A.E."/>
            <person name="Kelley C."/>
            <person name="Underriner A."/>
            <person name="Silverwood T."/>
            <person name="Trachtenberg A.M."/>
        </authorList>
    </citation>
    <scope>NUCLEOTIDE SEQUENCE [LARGE SCALE GENOMIC DNA]</scope>
    <source>
        <strain evidence="10 11">ATCC BAA-2076</strain>
    </source>
</reference>
<evidence type="ECO:0000256" key="2">
    <source>
        <dbReference type="ARBA" id="ARBA00004749"/>
    </source>
</evidence>
<dbReference type="OrthoDB" id="9769565at2"/>